<protein>
    <submittedName>
        <fullName evidence="2">Uncharacterized protein</fullName>
    </submittedName>
</protein>
<reference evidence="2 3" key="1">
    <citation type="submission" date="2019-11" db="EMBL/GenBank/DDBJ databases">
        <authorList>
            <person name="Criscuolo A."/>
        </authorList>
    </citation>
    <scope>NUCLEOTIDE SEQUENCE [LARGE SCALE GENOMIC DNA]</scope>
    <source>
        <strain evidence="2">CIP111667</strain>
    </source>
</reference>
<organism evidence="2 3">
    <name type="scientific">Occultella aeris</name>
    <dbReference type="NCBI Taxonomy" id="2761496"/>
    <lineage>
        <taxon>Bacteria</taxon>
        <taxon>Bacillati</taxon>
        <taxon>Actinomycetota</taxon>
        <taxon>Actinomycetes</taxon>
        <taxon>Micrococcales</taxon>
        <taxon>Ruaniaceae</taxon>
        <taxon>Occultella</taxon>
    </lineage>
</organism>
<comment type="caution">
    <text evidence="2">The sequence shown here is derived from an EMBL/GenBank/DDBJ whole genome shotgun (WGS) entry which is preliminary data.</text>
</comment>
<dbReference type="RefSeq" id="WP_156742605.1">
    <property type="nucleotide sequence ID" value="NZ_CACRYJ010000058.1"/>
</dbReference>
<sequence>MSVTHGAEVAALRDWASAAAAAARTLADVAGRVEIAVAALTWSGPDRQRFADDWTGRCAPGLRGVGDALLSASAQVARDAVEQENVSTAPVDTGPTPAPTGDPFAGPDAAADAAREAREAGWARGAGRVLLGLIASAVGGPVGAVLSAVAGPRLVEHLVGVADDRAARTSVADVTDEVVIADTLPTGPTDLLHDMADLYEHDGAVRLDVITRPDGSQIALMYVPGTQDWSLDPDGANPMGAYGAVGAVSGKDTPIRRVMLAALDRVPDGVPVHLATHSQSSFAALDLAADPFIRARYDLASIVTTGAGGGNFEVPAGTTLVSVRNPLDPVARIGGAPDAAIEVTGVWDSVNPHSSRAYADLLARTPSPELDAWWRGVGIEPGSTMQTRVLRGTVAPGD</sequence>
<feature type="compositionally biased region" description="Low complexity" evidence="1">
    <location>
        <begin position="88"/>
        <end position="101"/>
    </location>
</feature>
<evidence type="ECO:0000313" key="2">
    <source>
        <dbReference type="EMBL" id="VZO39274.1"/>
    </source>
</evidence>
<proteinExistence type="predicted"/>
<gene>
    <name evidence="2" type="ORF">HALOF300_03970</name>
</gene>
<dbReference type="Proteomes" id="UP000419743">
    <property type="component" value="Unassembled WGS sequence"/>
</dbReference>
<feature type="region of interest" description="Disordered" evidence="1">
    <location>
        <begin position="81"/>
        <end position="101"/>
    </location>
</feature>
<keyword evidence="3" id="KW-1185">Reference proteome</keyword>
<dbReference type="EMBL" id="CACRYJ010000058">
    <property type="protein sequence ID" value="VZO39274.1"/>
    <property type="molecule type" value="Genomic_DNA"/>
</dbReference>
<accession>A0A7M4DP88</accession>
<evidence type="ECO:0000313" key="3">
    <source>
        <dbReference type="Proteomes" id="UP000419743"/>
    </source>
</evidence>
<name>A0A7M4DP88_9MICO</name>
<evidence type="ECO:0000256" key="1">
    <source>
        <dbReference type="SAM" id="MobiDB-lite"/>
    </source>
</evidence>
<dbReference type="AlphaFoldDB" id="A0A7M4DP88"/>